<dbReference type="RefSeq" id="WP_092265450.1">
    <property type="nucleotide sequence ID" value="NZ_FNZA01000019.1"/>
</dbReference>
<feature type="signal peptide" evidence="1">
    <location>
        <begin position="1"/>
        <end position="22"/>
    </location>
</feature>
<keyword evidence="1" id="KW-0732">Signal</keyword>
<evidence type="ECO:0000313" key="2">
    <source>
        <dbReference type="EMBL" id="SEJ80271.1"/>
    </source>
</evidence>
<dbReference type="Gene3D" id="2.60.450.10">
    <property type="entry name" value="Lipopolysaccharide (LPS) transport protein A like domain"/>
    <property type="match status" value="1"/>
</dbReference>
<proteinExistence type="predicted"/>
<protein>
    <recommendedName>
        <fullName evidence="4">Lipopolysaccharide export system protein LptA</fullName>
    </recommendedName>
</protein>
<sequence length="213" mass="21899">MSFHRCLILLAALTLGTGPAGAVSFGALNVTPRGAQNLNLDTGVTDMPQGGSVTDKKASLTMTAARLQLLPNERLTAQQATVHVKGGGKLSAAQVSYDVKKGVVTASGNVTYSDARMRNVTASNLTVYVNSGFVVASGTVRAASPALSGQTLVFDPNTMQAVVGGPYSISTRLGRTVGAAGDRLLLTFAGQALTGVTGKPSPDDLARFMPYLK</sequence>
<evidence type="ECO:0008006" key="4">
    <source>
        <dbReference type="Google" id="ProtNLM"/>
    </source>
</evidence>
<feature type="chain" id="PRO_5011794533" description="Lipopolysaccharide export system protein LptA" evidence="1">
    <location>
        <begin position="23"/>
        <end position="213"/>
    </location>
</feature>
<dbReference type="OrthoDB" id="68661at2"/>
<dbReference type="EMBL" id="FNZA01000019">
    <property type="protein sequence ID" value="SEJ80271.1"/>
    <property type="molecule type" value="Genomic_DNA"/>
</dbReference>
<dbReference type="Proteomes" id="UP000199223">
    <property type="component" value="Unassembled WGS sequence"/>
</dbReference>
<dbReference type="STRING" id="856736.SAMN04488058_11946"/>
<evidence type="ECO:0000313" key="3">
    <source>
        <dbReference type="Proteomes" id="UP000199223"/>
    </source>
</evidence>
<accession>A0A1H7BS30</accession>
<evidence type="ECO:0000256" key="1">
    <source>
        <dbReference type="SAM" id="SignalP"/>
    </source>
</evidence>
<organism evidence="2 3">
    <name type="scientific">Deinococcus reticulitermitis</name>
    <dbReference type="NCBI Taxonomy" id="856736"/>
    <lineage>
        <taxon>Bacteria</taxon>
        <taxon>Thermotogati</taxon>
        <taxon>Deinococcota</taxon>
        <taxon>Deinococci</taxon>
        <taxon>Deinococcales</taxon>
        <taxon>Deinococcaceae</taxon>
        <taxon>Deinococcus</taxon>
    </lineage>
</organism>
<keyword evidence="3" id="KW-1185">Reference proteome</keyword>
<reference evidence="3" key="1">
    <citation type="submission" date="2016-10" db="EMBL/GenBank/DDBJ databases">
        <authorList>
            <person name="Varghese N."/>
            <person name="Submissions S."/>
        </authorList>
    </citation>
    <scope>NUCLEOTIDE SEQUENCE [LARGE SCALE GENOMIC DNA]</scope>
    <source>
        <strain evidence="3">CGMCC 1.10218</strain>
    </source>
</reference>
<dbReference type="AlphaFoldDB" id="A0A1H7BS30"/>
<gene>
    <name evidence="2" type="ORF">SAMN04488058_11946</name>
</gene>
<name>A0A1H7BS30_9DEIO</name>